<dbReference type="Gene3D" id="3.40.1410.10">
    <property type="entry name" value="Chorismate lyase-like"/>
    <property type="match status" value="1"/>
</dbReference>
<dbReference type="InterPro" id="IPR036390">
    <property type="entry name" value="WH_DNA-bd_sf"/>
</dbReference>
<evidence type="ECO:0000313" key="5">
    <source>
        <dbReference type="EMBL" id="AGA69461.1"/>
    </source>
</evidence>
<dbReference type="PANTHER" id="PTHR44846">
    <property type="entry name" value="MANNOSYL-D-GLYCERATE TRANSPORT/METABOLISM SYSTEM REPRESSOR MNGR-RELATED"/>
    <property type="match status" value="1"/>
</dbReference>
<evidence type="ECO:0000256" key="1">
    <source>
        <dbReference type="ARBA" id="ARBA00023015"/>
    </source>
</evidence>
<organism evidence="5 6">
    <name type="scientific">Desulfitobacterium dichloroeliminans (strain LMG P-21439 / DCA1)</name>
    <dbReference type="NCBI Taxonomy" id="871963"/>
    <lineage>
        <taxon>Bacteria</taxon>
        <taxon>Bacillati</taxon>
        <taxon>Bacillota</taxon>
        <taxon>Clostridia</taxon>
        <taxon>Eubacteriales</taxon>
        <taxon>Desulfitobacteriaceae</taxon>
        <taxon>Desulfitobacterium</taxon>
    </lineage>
</organism>
<evidence type="ECO:0000259" key="4">
    <source>
        <dbReference type="PROSITE" id="PS50949"/>
    </source>
</evidence>
<keyword evidence="3" id="KW-0804">Transcription</keyword>
<dbReference type="Proteomes" id="UP000010797">
    <property type="component" value="Chromosome"/>
</dbReference>
<protein>
    <submittedName>
        <fullName evidence="5">Transcriptional regulator</fullName>
    </submittedName>
</protein>
<dbReference type="InterPro" id="IPR050679">
    <property type="entry name" value="Bact_HTH_transcr_reg"/>
</dbReference>
<dbReference type="Pfam" id="PF00392">
    <property type="entry name" value="GntR"/>
    <property type="match status" value="1"/>
</dbReference>
<dbReference type="SMART" id="SM00345">
    <property type="entry name" value="HTH_GNTR"/>
    <property type="match status" value="1"/>
</dbReference>
<dbReference type="SMART" id="SM00866">
    <property type="entry name" value="UTRA"/>
    <property type="match status" value="1"/>
</dbReference>
<dbReference type="InterPro" id="IPR000524">
    <property type="entry name" value="Tscrpt_reg_HTH_GntR"/>
</dbReference>
<dbReference type="STRING" id="871963.Desdi_2016"/>
<keyword evidence="6" id="KW-1185">Reference proteome</keyword>
<dbReference type="GO" id="GO:0045892">
    <property type="term" value="P:negative regulation of DNA-templated transcription"/>
    <property type="evidence" value="ECO:0007669"/>
    <property type="project" value="TreeGrafter"/>
</dbReference>
<dbReference type="PANTHER" id="PTHR44846:SF1">
    <property type="entry name" value="MANNOSYL-D-GLYCERATE TRANSPORT_METABOLISM SYSTEM REPRESSOR MNGR-RELATED"/>
    <property type="match status" value="1"/>
</dbReference>
<name>L0F9X5_DESDL</name>
<dbReference type="EMBL" id="CP003344">
    <property type="protein sequence ID" value="AGA69461.1"/>
    <property type="molecule type" value="Genomic_DNA"/>
</dbReference>
<keyword evidence="2" id="KW-0238">DNA-binding</keyword>
<feature type="domain" description="HTH gntR-type" evidence="4">
    <location>
        <begin position="14"/>
        <end position="82"/>
    </location>
</feature>
<dbReference type="SUPFAM" id="SSF64288">
    <property type="entry name" value="Chorismate lyase-like"/>
    <property type="match status" value="1"/>
</dbReference>
<dbReference type="FunFam" id="1.10.10.10:FF:000079">
    <property type="entry name" value="GntR family transcriptional regulator"/>
    <property type="match status" value="1"/>
</dbReference>
<dbReference type="eggNOG" id="COG2188">
    <property type="taxonomic scope" value="Bacteria"/>
</dbReference>
<dbReference type="AlphaFoldDB" id="L0F9X5"/>
<dbReference type="Gene3D" id="1.10.10.10">
    <property type="entry name" value="Winged helix-like DNA-binding domain superfamily/Winged helix DNA-binding domain"/>
    <property type="match status" value="1"/>
</dbReference>
<dbReference type="HOGENOM" id="CLU_063236_8_2_9"/>
<dbReference type="PRINTS" id="PR00035">
    <property type="entry name" value="HTHGNTR"/>
</dbReference>
<dbReference type="InterPro" id="IPR028978">
    <property type="entry name" value="Chorismate_lyase_/UTRA_dom_sf"/>
</dbReference>
<accession>L0F9X5</accession>
<dbReference type="InterPro" id="IPR036388">
    <property type="entry name" value="WH-like_DNA-bd_sf"/>
</dbReference>
<keyword evidence="1" id="KW-0805">Transcription regulation</keyword>
<dbReference type="CDD" id="cd07377">
    <property type="entry name" value="WHTH_GntR"/>
    <property type="match status" value="1"/>
</dbReference>
<proteinExistence type="predicted"/>
<evidence type="ECO:0000256" key="2">
    <source>
        <dbReference type="ARBA" id="ARBA00023125"/>
    </source>
</evidence>
<dbReference type="Pfam" id="PF07702">
    <property type="entry name" value="UTRA"/>
    <property type="match status" value="1"/>
</dbReference>
<dbReference type="InterPro" id="IPR011663">
    <property type="entry name" value="UTRA"/>
</dbReference>
<gene>
    <name evidence="5" type="ordered locus">Desdi_2016</name>
</gene>
<reference evidence="6" key="1">
    <citation type="submission" date="2012-02" db="EMBL/GenBank/DDBJ databases">
        <title>Complete sequence of Desulfitobacterium dichloroeliminans LMG P-21439.</title>
        <authorList>
            <person name="Lucas S."/>
            <person name="Han J."/>
            <person name="Lapidus A."/>
            <person name="Cheng J.-F."/>
            <person name="Goodwin L."/>
            <person name="Pitluck S."/>
            <person name="Peters L."/>
            <person name="Ovchinnikova G."/>
            <person name="Teshima H."/>
            <person name="Detter J.C."/>
            <person name="Han C."/>
            <person name="Tapia R."/>
            <person name="Land M."/>
            <person name="Hauser L."/>
            <person name="Kyrpides N."/>
            <person name="Ivanova N."/>
            <person name="Pagani I."/>
            <person name="Kruse T."/>
            <person name="de Vos W.M."/>
            <person name="Boon N."/>
            <person name="Smidt H."/>
            <person name="Woyke T."/>
        </authorList>
    </citation>
    <scope>NUCLEOTIDE SEQUENCE [LARGE SCALE GENOMIC DNA]</scope>
    <source>
        <strain evidence="6">LMG P-21439 / DCA1</strain>
    </source>
</reference>
<dbReference type="GO" id="GO:0003677">
    <property type="term" value="F:DNA binding"/>
    <property type="evidence" value="ECO:0007669"/>
    <property type="project" value="UniProtKB-KW"/>
</dbReference>
<dbReference type="SUPFAM" id="SSF46785">
    <property type="entry name" value="Winged helix' DNA-binding domain"/>
    <property type="match status" value="1"/>
</dbReference>
<dbReference type="KEGG" id="ddl:Desdi_2016"/>
<evidence type="ECO:0000313" key="6">
    <source>
        <dbReference type="Proteomes" id="UP000010797"/>
    </source>
</evidence>
<dbReference type="GO" id="GO:0003700">
    <property type="term" value="F:DNA-binding transcription factor activity"/>
    <property type="evidence" value="ECO:0007669"/>
    <property type="project" value="InterPro"/>
</dbReference>
<sequence length="260" mass="29143">MMIEEQSIDKNSVIPIYYQLAKLLEGQILSGELKPGEALPTETEIAGLFEISRMTVRRAISELTSAGMVHSQQGKGTFVSSPKLNNVVFELNNFNQEIKDFGLKLSTNLLGAHIVRADERLLKIFQLDNPNTRLLYFRTVLSAEDERLAYERKYIIYTKSKPILETNLMDPTLSGLVTANNDVLPVSTKKILQVSITTKEEASILGIGSNAPVFVVEETLFDLENKPVGWSKSIYRGDRYQLTGYDGWLRKDNHGGMNLG</sequence>
<evidence type="ECO:0000256" key="3">
    <source>
        <dbReference type="ARBA" id="ARBA00023163"/>
    </source>
</evidence>
<dbReference type="PROSITE" id="PS50949">
    <property type="entry name" value="HTH_GNTR"/>
    <property type="match status" value="1"/>
</dbReference>